<keyword evidence="3" id="KW-1185">Reference proteome</keyword>
<name>A0A917H910_9MICC</name>
<protein>
    <submittedName>
        <fullName evidence="2">Uncharacterized protein</fullName>
    </submittedName>
</protein>
<sequence length="98" mass="10247">MTTIATSESTGNDDFPPRSRPGTGTPVPAPAAPGSRLGPEGDFPEDLSELGMAALQVLHSRIIRQLDHDYLTDPAGPHPATIDRCSEVGAELDARDAA</sequence>
<feature type="region of interest" description="Disordered" evidence="1">
    <location>
        <begin position="1"/>
        <end position="47"/>
    </location>
</feature>
<organism evidence="2 3">
    <name type="scientific">Kocuria dechangensis</name>
    <dbReference type="NCBI Taxonomy" id="1176249"/>
    <lineage>
        <taxon>Bacteria</taxon>
        <taxon>Bacillati</taxon>
        <taxon>Actinomycetota</taxon>
        <taxon>Actinomycetes</taxon>
        <taxon>Micrococcales</taxon>
        <taxon>Micrococcaceae</taxon>
        <taxon>Kocuria</taxon>
    </lineage>
</organism>
<dbReference type="EMBL" id="BMEQ01000046">
    <property type="protein sequence ID" value="GGG71485.1"/>
    <property type="molecule type" value="Genomic_DNA"/>
</dbReference>
<dbReference type="RefSeq" id="WP_229742005.1">
    <property type="nucleotide sequence ID" value="NZ_BMEQ01000046.1"/>
</dbReference>
<dbReference type="AlphaFoldDB" id="A0A917H910"/>
<accession>A0A917H910</accession>
<evidence type="ECO:0000313" key="2">
    <source>
        <dbReference type="EMBL" id="GGG71485.1"/>
    </source>
</evidence>
<feature type="compositionally biased region" description="Polar residues" evidence="1">
    <location>
        <begin position="1"/>
        <end position="12"/>
    </location>
</feature>
<evidence type="ECO:0000313" key="3">
    <source>
        <dbReference type="Proteomes" id="UP000638848"/>
    </source>
</evidence>
<gene>
    <name evidence="2" type="ORF">GCM10011374_40200</name>
</gene>
<proteinExistence type="predicted"/>
<reference evidence="2" key="2">
    <citation type="submission" date="2020-09" db="EMBL/GenBank/DDBJ databases">
        <authorList>
            <person name="Sun Q."/>
            <person name="Zhou Y."/>
        </authorList>
    </citation>
    <scope>NUCLEOTIDE SEQUENCE</scope>
    <source>
        <strain evidence="2">CGMCC 1.12187</strain>
    </source>
</reference>
<dbReference type="Proteomes" id="UP000638848">
    <property type="component" value="Unassembled WGS sequence"/>
</dbReference>
<evidence type="ECO:0000256" key="1">
    <source>
        <dbReference type="SAM" id="MobiDB-lite"/>
    </source>
</evidence>
<comment type="caution">
    <text evidence="2">The sequence shown here is derived from an EMBL/GenBank/DDBJ whole genome shotgun (WGS) entry which is preliminary data.</text>
</comment>
<reference evidence="2" key="1">
    <citation type="journal article" date="2014" name="Int. J. Syst. Evol. Microbiol.">
        <title>Complete genome sequence of Corynebacterium casei LMG S-19264T (=DSM 44701T), isolated from a smear-ripened cheese.</title>
        <authorList>
            <consortium name="US DOE Joint Genome Institute (JGI-PGF)"/>
            <person name="Walter F."/>
            <person name="Albersmeier A."/>
            <person name="Kalinowski J."/>
            <person name="Ruckert C."/>
        </authorList>
    </citation>
    <scope>NUCLEOTIDE SEQUENCE</scope>
    <source>
        <strain evidence="2">CGMCC 1.12187</strain>
    </source>
</reference>